<evidence type="ECO:0000256" key="1">
    <source>
        <dbReference type="SAM" id="SignalP"/>
    </source>
</evidence>
<organism evidence="2 3">
    <name type="scientific">Mesorhizobium zhangyense</name>
    <dbReference type="NCBI Taxonomy" id="1776730"/>
    <lineage>
        <taxon>Bacteria</taxon>
        <taxon>Pseudomonadati</taxon>
        <taxon>Pseudomonadota</taxon>
        <taxon>Alphaproteobacteria</taxon>
        <taxon>Hyphomicrobiales</taxon>
        <taxon>Phyllobacteriaceae</taxon>
        <taxon>Mesorhizobium</taxon>
    </lineage>
</organism>
<dbReference type="Proteomes" id="UP000481252">
    <property type="component" value="Unassembled WGS sequence"/>
</dbReference>
<dbReference type="EMBL" id="JAAKZG010000014">
    <property type="protein sequence ID" value="NGN44329.1"/>
    <property type="molecule type" value="Genomic_DNA"/>
</dbReference>
<name>A0A7C9VFR2_9HYPH</name>
<dbReference type="AlphaFoldDB" id="A0A7C9VFR2"/>
<evidence type="ECO:0000313" key="3">
    <source>
        <dbReference type="Proteomes" id="UP000481252"/>
    </source>
</evidence>
<evidence type="ECO:0000313" key="2">
    <source>
        <dbReference type="EMBL" id="NGN44329.1"/>
    </source>
</evidence>
<proteinExistence type="predicted"/>
<reference evidence="2 3" key="1">
    <citation type="submission" date="2020-02" db="EMBL/GenBank/DDBJ databases">
        <title>Genome sequence of the type strain CGMCC 1.15528 of Mesorhizobium zhangyense.</title>
        <authorList>
            <person name="Gao J."/>
            <person name="Sun J."/>
        </authorList>
    </citation>
    <scope>NUCLEOTIDE SEQUENCE [LARGE SCALE GENOMIC DNA]</scope>
    <source>
        <strain evidence="2 3">CGMCC 1.15528</strain>
    </source>
</reference>
<dbReference type="RefSeq" id="WP_165120717.1">
    <property type="nucleotide sequence ID" value="NZ_JAAKZG010000014.1"/>
</dbReference>
<feature type="chain" id="PRO_5028931482" evidence="1">
    <location>
        <begin position="18"/>
        <end position="141"/>
    </location>
</feature>
<comment type="caution">
    <text evidence="2">The sequence shown here is derived from an EMBL/GenBank/DDBJ whole genome shotgun (WGS) entry which is preliminary data.</text>
</comment>
<protein>
    <submittedName>
        <fullName evidence="2">Uncharacterized protein</fullName>
    </submittedName>
</protein>
<gene>
    <name evidence="2" type="ORF">G6N74_24975</name>
</gene>
<keyword evidence="3" id="KW-1185">Reference proteome</keyword>
<accession>A0A7C9VFR2</accession>
<sequence length="141" mass="15489">MPAIAATLAVVAPLVLAGEKGLFHFPGADEVRLQKLSRADNEQEWPFTVSSGYLACVWSAGKRMVMFLEEPAKDEAEPARMRKVFVSVNPFELTLGNMADRDLIVPMDSVEALVKRMAPFAALGERLCDQPQGSKIRQGEL</sequence>
<keyword evidence="1" id="KW-0732">Signal</keyword>
<feature type="signal peptide" evidence="1">
    <location>
        <begin position="1"/>
        <end position="17"/>
    </location>
</feature>